<dbReference type="Proteomes" id="UP000053097">
    <property type="component" value="Unassembled WGS sequence"/>
</dbReference>
<dbReference type="EMBL" id="KK107139">
    <property type="protein sequence ID" value="EZA57664.1"/>
    <property type="molecule type" value="Genomic_DNA"/>
</dbReference>
<reference evidence="1 2" key="1">
    <citation type="journal article" date="2014" name="Curr. Biol.">
        <title>The genome of the clonal raider ant Cerapachys biroi.</title>
        <authorList>
            <person name="Oxley P.R."/>
            <person name="Ji L."/>
            <person name="Fetter-Pruneda I."/>
            <person name="McKenzie S.K."/>
            <person name="Li C."/>
            <person name="Hu H."/>
            <person name="Zhang G."/>
            <person name="Kronauer D.J."/>
        </authorList>
    </citation>
    <scope>NUCLEOTIDE SEQUENCE [LARGE SCALE GENOMIC DNA]</scope>
</reference>
<accession>A0A026WRE7</accession>
<proteinExistence type="predicted"/>
<sequence length="24" mass="2709">MMRCTIPINERRAQANALSHAMGH</sequence>
<evidence type="ECO:0000313" key="2">
    <source>
        <dbReference type="Proteomes" id="UP000053097"/>
    </source>
</evidence>
<gene>
    <name evidence="1" type="ORF">X777_00764</name>
</gene>
<keyword evidence="2" id="KW-1185">Reference proteome</keyword>
<name>A0A026WRE7_OOCBI</name>
<evidence type="ECO:0000313" key="1">
    <source>
        <dbReference type="EMBL" id="EZA57664.1"/>
    </source>
</evidence>
<dbReference type="AlphaFoldDB" id="A0A026WRE7"/>
<protein>
    <submittedName>
        <fullName evidence="1">Uncharacterized protein</fullName>
    </submittedName>
</protein>
<organism evidence="1 2">
    <name type="scientific">Ooceraea biroi</name>
    <name type="common">Clonal raider ant</name>
    <name type="synonym">Cerapachys biroi</name>
    <dbReference type="NCBI Taxonomy" id="2015173"/>
    <lineage>
        <taxon>Eukaryota</taxon>
        <taxon>Metazoa</taxon>
        <taxon>Ecdysozoa</taxon>
        <taxon>Arthropoda</taxon>
        <taxon>Hexapoda</taxon>
        <taxon>Insecta</taxon>
        <taxon>Pterygota</taxon>
        <taxon>Neoptera</taxon>
        <taxon>Endopterygota</taxon>
        <taxon>Hymenoptera</taxon>
        <taxon>Apocrita</taxon>
        <taxon>Aculeata</taxon>
        <taxon>Formicoidea</taxon>
        <taxon>Formicidae</taxon>
        <taxon>Dorylinae</taxon>
        <taxon>Ooceraea</taxon>
    </lineage>
</organism>